<name>A0A9P3GSF0_9APHY</name>
<evidence type="ECO:0000313" key="1">
    <source>
        <dbReference type="EMBL" id="GJE98625.1"/>
    </source>
</evidence>
<sequence length="61" mass="6347">MLLCVEPICKTISGFETVDTTRATASKRNSAHGTSTAGSMVLIFPVVCCCCKMCEGLGVAC</sequence>
<accession>A0A9P3GSF0</accession>
<dbReference type="AlphaFoldDB" id="A0A9P3GSF0"/>
<reference evidence="1 2" key="1">
    <citation type="submission" date="2021-08" db="EMBL/GenBank/DDBJ databases">
        <title>Draft Genome Sequence of Phanerochaete sordida strain YK-624.</title>
        <authorList>
            <person name="Mori T."/>
            <person name="Dohra H."/>
            <person name="Suzuki T."/>
            <person name="Kawagishi H."/>
            <person name="Hirai H."/>
        </authorList>
    </citation>
    <scope>NUCLEOTIDE SEQUENCE [LARGE SCALE GENOMIC DNA]</scope>
    <source>
        <strain evidence="1 2">YK-624</strain>
    </source>
</reference>
<dbReference type="EMBL" id="BPQB01000091">
    <property type="protein sequence ID" value="GJE98625.1"/>
    <property type="molecule type" value="Genomic_DNA"/>
</dbReference>
<protein>
    <submittedName>
        <fullName evidence="1">Uncharacterized protein</fullName>
    </submittedName>
</protein>
<evidence type="ECO:0000313" key="2">
    <source>
        <dbReference type="Proteomes" id="UP000703269"/>
    </source>
</evidence>
<organism evidence="1 2">
    <name type="scientific">Phanerochaete sordida</name>
    <dbReference type="NCBI Taxonomy" id="48140"/>
    <lineage>
        <taxon>Eukaryota</taxon>
        <taxon>Fungi</taxon>
        <taxon>Dikarya</taxon>
        <taxon>Basidiomycota</taxon>
        <taxon>Agaricomycotina</taxon>
        <taxon>Agaricomycetes</taxon>
        <taxon>Polyporales</taxon>
        <taxon>Phanerochaetaceae</taxon>
        <taxon>Phanerochaete</taxon>
    </lineage>
</organism>
<comment type="caution">
    <text evidence="1">The sequence shown here is derived from an EMBL/GenBank/DDBJ whole genome shotgun (WGS) entry which is preliminary data.</text>
</comment>
<keyword evidence="2" id="KW-1185">Reference proteome</keyword>
<proteinExistence type="predicted"/>
<dbReference type="Proteomes" id="UP000703269">
    <property type="component" value="Unassembled WGS sequence"/>
</dbReference>
<gene>
    <name evidence="1" type="ORF">PsYK624_148590</name>
</gene>